<evidence type="ECO:0000313" key="2">
    <source>
        <dbReference type="EMBL" id="MCF3945790.1"/>
    </source>
</evidence>
<feature type="domain" description="VOC" evidence="1">
    <location>
        <begin position="7"/>
        <end position="128"/>
    </location>
</feature>
<dbReference type="PROSITE" id="PS51819">
    <property type="entry name" value="VOC"/>
    <property type="match status" value="1"/>
</dbReference>
<proteinExistence type="predicted"/>
<dbReference type="PANTHER" id="PTHR34109:SF1">
    <property type="entry name" value="VOC DOMAIN-CONTAINING PROTEIN"/>
    <property type="match status" value="1"/>
</dbReference>
<comment type="caution">
    <text evidence="2">The sequence shown here is derived from an EMBL/GenBank/DDBJ whole genome shotgun (WGS) entry which is preliminary data.</text>
</comment>
<dbReference type="RefSeq" id="WP_235703024.1">
    <property type="nucleotide sequence ID" value="NZ_JAKGBZ010000004.1"/>
</dbReference>
<dbReference type="InterPro" id="IPR004360">
    <property type="entry name" value="Glyas_Fos-R_dOase_dom"/>
</dbReference>
<protein>
    <submittedName>
        <fullName evidence="2">VOC family protein</fullName>
    </submittedName>
</protein>
<dbReference type="InterPro" id="IPR029068">
    <property type="entry name" value="Glyas_Bleomycin-R_OHBP_Dase"/>
</dbReference>
<dbReference type="EMBL" id="JAKGBZ010000004">
    <property type="protein sequence ID" value="MCF3945790.1"/>
    <property type="molecule type" value="Genomic_DNA"/>
</dbReference>
<accession>A0ABS9DVJ0</accession>
<evidence type="ECO:0000313" key="3">
    <source>
        <dbReference type="Proteomes" id="UP001521209"/>
    </source>
</evidence>
<dbReference type="SUPFAM" id="SSF54593">
    <property type="entry name" value="Glyoxalase/Bleomycin resistance protein/Dihydroxybiphenyl dioxygenase"/>
    <property type="match status" value="1"/>
</dbReference>
<dbReference type="Gene3D" id="3.30.720.120">
    <property type="match status" value="1"/>
</dbReference>
<name>A0ABS9DVJ0_9PROT</name>
<dbReference type="Proteomes" id="UP001521209">
    <property type="component" value="Unassembled WGS sequence"/>
</dbReference>
<dbReference type="PANTHER" id="PTHR34109">
    <property type="entry name" value="BNAUNNG04460D PROTEIN-RELATED"/>
    <property type="match status" value="1"/>
</dbReference>
<dbReference type="InterPro" id="IPR037523">
    <property type="entry name" value="VOC_core"/>
</dbReference>
<keyword evidence="3" id="KW-1185">Reference proteome</keyword>
<gene>
    <name evidence="2" type="ORF">L2A60_03710</name>
</gene>
<organism evidence="2 3">
    <name type="scientific">Acidiphilium iwatense</name>
    <dbReference type="NCBI Taxonomy" id="768198"/>
    <lineage>
        <taxon>Bacteria</taxon>
        <taxon>Pseudomonadati</taxon>
        <taxon>Pseudomonadota</taxon>
        <taxon>Alphaproteobacteria</taxon>
        <taxon>Acetobacterales</taxon>
        <taxon>Acidocellaceae</taxon>
        <taxon>Acidiphilium</taxon>
    </lineage>
</organism>
<evidence type="ECO:0000259" key="1">
    <source>
        <dbReference type="PROSITE" id="PS51819"/>
    </source>
</evidence>
<dbReference type="Pfam" id="PF00903">
    <property type="entry name" value="Glyoxalase"/>
    <property type="match status" value="1"/>
</dbReference>
<dbReference type="Gene3D" id="3.30.720.110">
    <property type="match status" value="1"/>
</dbReference>
<reference evidence="2 3" key="1">
    <citation type="submission" date="2022-01" db="EMBL/GenBank/DDBJ databases">
        <authorList>
            <person name="Won M."/>
            <person name="Kim S.-J."/>
            <person name="Kwon S.-W."/>
        </authorList>
    </citation>
    <scope>NUCLEOTIDE SEQUENCE [LARGE SCALE GENOMIC DNA]</scope>
    <source>
        <strain evidence="2 3">KCTC 23505</strain>
    </source>
</reference>
<sequence>MSNQTIATEIIPYIFYRDVPAALDWLARAFGFTEEMRHATPSGMHAQMIFGGQRIMMGQGGKDWRMQSAREIGSASQGIFVYLADVDAHYRRAKEAGAEIVHPPRDESYGRTYTVRDLDEHPWFFTTPPK</sequence>